<comment type="caution">
    <text evidence="8">The sequence shown here is derived from an EMBL/GenBank/DDBJ whole genome shotgun (WGS) entry which is preliminary data.</text>
</comment>
<comment type="subcellular location">
    <subcellularLocation>
        <location evidence="1">Nucleus</location>
    </subcellularLocation>
</comment>
<feature type="region of interest" description="Disordered" evidence="6">
    <location>
        <begin position="236"/>
        <end position="262"/>
    </location>
</feature>
<accession>A0AAE1X8P7</accession>
<dbReference type="Pfam" id="PF00010">
    <property type="entry name" value="HLH"/>
    <property type="match status" value="1"/>
</dbReference>
<feature type="region of interest" description="Disordered" evidence="6">
    <location>
        <begin position="289"/>
        <end position="313"/>
    </location>
</feature>
<dbReference type="AlphaFoldDB" id="A0AAE1X8P7"/>
<organism evidence="8 9">
    <name type="scientific">Sesamum angolense</name>
    <dbReference type="NCBI Taxonomy" id="2727404"/>
    <lineage>
        <taxon>Eukaryota</taxon>
        <taxon>Viridiplantae</taxon>
        <taxon>Streptophyta</taxon>
        <taxon>Embryophyta</taxon>
        <taxon>Tracheophyta</taxon>
        <taxon>Spermatophyta</taxon>
        <taxon>Magnoliopsida</taxon>
        <taxon>eudicotyledons</taxon>
        <taxon>Gunneridae</taxon>
        <taxon>Pentapetalae</taxon>
        <taxon>asterids</taxon>
        <taxon>lamiids</taxon>
        <taxon>Lamiales</taxon>
        <taxon>Pedaliaceae</taxon>
        <taxon>Sesamum</taxon>
    </lineage>
</organism>
<reference evidence="8" key="2">
    <citation type="journal article" date="2024" name="Plant">
        <title>Genomic evolution and insights into agronomic trait innovations of Sesamum species.</title>
        <authorList>
            <person name="Miao H."/>
            <person name="Wang L."/>
            <person name="Qu L."/>
            <person name="Liu H."/>
            <person name="Sun Y."/>
            <person name="Le M."/>
            <person name="Wang Q."/>
            <person name="Wei S."/>
            <person name="Zheng Y."/>
            <person name="Lin W."/>
            <person name="Duan Y."/>
            <person name="Cao H."/>
            <person name="Xiong S."/>
            <person name="Wang X."/>
            <person name="Wei L."/>
            <person name="Li C."/>
            <person name="Ma Q."/>
            <person name="Ju M."/>
            <person name="Zhao R."/>
            <person name="Li G."/>
            <person name="Mu C."/>
            <person name="Tian Q."/>
            <person name="Mei H."/>
            <person name="Zhang T."/>
            <person name="Gao T."/>
            <person name="Zhang H."/>
        </authorList>
    </citation>
    <scope>NUCLEOTIDE SEQUENCE</scope>
    <source>
        <strain evidence="8">K16</strain>
    </source>
</reference>
<feature type="compositionally biased region" description="Polar residues" evidence="6">
    <location>
        <begin position="112"/>
        <end position="121"/>
    </location>
</feature>
<gene>
    <name evidence="8" type="ORF">Sango_0318700</name>
</gene>
<dbReference type="PANTHER" id="PTHR16223">
    <property type="entry name" value="TRANSCRIPTION FACTOR BHLH83-RELATED"/>
    <property type="match status" value="1"/>
</dbReference>
<keyword evidence="2" id="KW-0805">Transcription regulation</keyword>
<keyword evidence="3" id="KW-0238">DNA-binding</keyword>
<feature type="domain" description="BHLH" evidence="7">
    <location>
        <begin position="345"/>
        <end position="395"/>
    </location>
</feature>
<dbReference type="Proteomes" id="UP001289374">
    <property type="component" value="Unassembled WGS sequence"/>
</dbReference>
<dbReference type="Gene3D" id="4.10.280.10">
    <property type="entry name" value="Helix-loop-helix DNA-binding domain"/>
    <property type="match status" value="1"/>
</dbReference>
<keyword evidence="4" id="KW-0804">Transcription</keyword>
<dbReference type="SUPFAM" id="SSF47459">
    <property type="entry name" value="HLH, helix-loop-helix DNA-binding domain"/>
    <property type="match status" value="1"/>
</dbReference>
<sequence length="420" mass="46034">MTNLAFDITLYAVKVMTQANSLLSNLMNNNQQQQQNMQMGSAGLTRYRSAPSSYFASFLDTPSADGGFGADDLEQLFNPRASSPESQRIFSRFMNGTADTIQENSFLNMTMPSKPQLNSQFLPPRSKESDPQQQLQRQQSNDYSSASQIISMKVEGGGAVGGSGLIRHSSSPAGLFANINIENEFGSVRGIGNFGGGNSANAEASFSSASRFKNQMEFSSSHSSSRLMDPISEIGNNVIGESSRGPGPFDDNPSNDDDYIPGFASNSWDDSAVLSDNFLQELADNDNKRFSNANVSDDQNNEVGNRPTTQLSHHLSLPKSSAELSAMEKLLQDSVPCKIRAKRGFATHPRSIAERVRRTKISERIRKLQELVPNMEKQTNTSDMLDLAVDYIKDLQRQVKTLSDNRAKCSCSAKQESTVD</sequence>
<evidence type="ECO:0000259" key="7">
    <source>
        <dbReference type="PROSITE" id="PS50888"/>
    </source>
</evidence>
<evidence type="ECO:0000256" key="4">
    <source>
        <dbReference type="ARBA" id="ARBA00023163"/>
    </source>
</evidence>
<dbReference type="InterPro" id="IPR036638">
    <property type="entry name" value="HLH_DNA-bd_sf"/>
</dbReference>
<proteinExistence type="predicted"/>
<dbReference type="PROSITE" id="PS50888">
    <property type="entry name" value="BHLH"/>
    <property type="match status" value="1"/>
</dbReference>
<feature type="compositionally biased region" description="Polar residues" evidence="6">
    <location>
        <begin position="290"/>
        <end position="313"/>
    </location>
</feature>
<dbReference type="GO" id="GO:0005634">
    <property type="term" value="C:nucleus"/>
    <property type="evidence" value="ECO:0007669"/>
    <property type="project" value="UniProtKB-SubCell"/>
</dbReference>
<evidence type="ECO:0000256" key="2">
    <source>
        <dbReference type="ARBA" id="ARBA00023015"/>
    </source>
</evidence>
<evidence type="ECO:0000313" key="9">
    <source>
        <dbReference type="Proteomes" id="UP001289374"/>
    </source>
</evidence>
<dbReference type="PANTHER" id="PTHR16223:SF125">
    <property type="entry name" value="OS08G0506700 PROTEIN"/>
    <property type="match status" value="1"/>
</dbReference>
<dbReference type="SMART" id="SM00353">
    <property type="entry name" value="HLH"/>
    <property type="match status" value="1"/>
</dbReference>
<keyword evidence="9" id="KW-1185">Reference proteome</keyword>
<dbReference type="InterPro" id="IPR011598">
    <property type="entry name" value="bHLH_dom"/>
</dbReference>
<evidence type="ECO:0000256" key="3">
    <source>
        <dbReference type="ARBA" id="ARBA00023125"/>
    </source>
</evidence>
<dbReference type="CDD" id="cd11393">
    <property type="entry name" value="bHLH_AtbHLH_like"/>
    <property type="match status" value="1"/>
</dbReference>
<evidence type="ECO:0000256" key="1">
    <source>
        <dbReference type="ARBA" id="ARBA00004123"/>
    </source>
</evidence>
<dbReference type="GO" id="GO:0000978">
    <property type="term" value="F:RNA polymerase II cis-regulatory region sequence-specific DNA binding"/>
    <property type="evidence" value="ECO:0007669"/>
    <property type="project" value="TreeGrafter"/>
</dbReference>
<dbReference type="InterPro" id="IPR045239">
    <property type="entry name" value="bHLH95_bHLH"/>
</dbReference>
<name>A0AAE1X8P7_9LAMI</name>
<dbReference type="InterPro" id="IPR045843">
    <property type="entry name" value="IND-like"/>
</dbReference>
<dbReference type="FunFam" id="4.10.280.10:FF:000021">
    <property type="entry name" value="Transcription factor bHLH130 family"/>
    <property type="match status" value="1"/>
</dbReference>
<evidence type="ECO:0000256" key="6">
    <source>
        <dbReference type="SAM" id="MobiDB-lite"/>
    </source>
</evidence>
<dbReference type="EMBL" id="JACGWL010000002">
    <property type="protein sequence ID" value="KAK4407377.1"/>
    <property type="molecule type" value="Genomic_DNA"/>
</dbReference>
<evidence type="ECO:0000256" key="5">
    <source>
        <dbReference type="ARBA" id="ARBA00023242"/>
    </source>
</evidence>
<evidence type="ECO:0000313" key="8">
    <source>
        <dbReference type="EMBL" id="KAK4407377.1"/>
    </source>
</evidence>
<dbReference type="GO" id="GO:0000981">
    <property type="term" value="F:DNA-binding transcription factor activity, RNA polymerase II-specific"/>
    <property type="evidence" value="ECO:0007669"/>
    <property type="project" value="TreeGrafter"/>
</dbReference>
<keyword evidence="5" id="KW-0539">Nucleus</keyword>
<dbReference type="GO" id="GO:0046983">
    <property type="term" value="F:protein dimerization activity"/>
    <property type="evidence" value="ECO:0007669"/>
    <property type="project" value="InterPro"/>
</dbReference>
<reference evidence="8" key="1">
    <citation type="submission" date="2020-06" db="EMBL/GenBank/DDBJ databases">
        <authorList>
            <person name="Li T."/>
            <person name="Hu X."/>
            <person name="Zhang T."/>
            <person name="Song X."/>
            <person name="Zhang H."/>
            <person name="Dai N."/>
            <person name="Sheng W."/>
            <person name="Hou X."/>
            <person name="Wei L."/>
        </authorList>
    </citation>
    <scope>NUCLEOTIDE SEQUENCE</scope>
    <source>
        <strain evidence="8">K16</strain>
        <tissue evidence="8">Leaf</tissue>
    </source>
</reference>
<protein>
    <submittedName>
        <fullName evidence="8">Transcription factor</fullName>
    </submittedName>
</protein>
<feature type="region of interest" description="Disordered" evidence="6">
    <location>
        <begin position="112"/>
        <end position="146"/>
    </location>
</feature>